<dbReference type="KEGG" id="vg:20283419"/>
<accession>A0A076G8W0</accession>
<keyword evidence="2" id="KW-1185">Reference proteome</keyword>
<name>A0A076G8W0_9CAUD</name>
<evidence type="ECO:0000313" key="1">
    <source>
        <dbReference type="EMBL" id="AII28033.1"/>
    </source>
</evidence>
<dbReference type="OrthoDB" id="17261at10239"/>
<organism evidence="1 2">
    <name type="scientific">Bacillus phage Bobb</name>
    <dbReference type="NCBI Taxonomy" id="1527469"/>
    <lineage>
        <taxon>Viruses</taxon>
        <taxon>Duplodnaviria</taxon>
        <taxon>Heunggongvirae</taxon>
        <taxon>Uroviricota</taxon>
        <taxon>Caudoviricetes</taxon>
        <taxon>Herelleviridae</taxon>
        <taxon>Bastillevirinae</taxon>
        <taxon>Agatevirus</taxon>
        <taxon>Agatevirus bobb</taxon>
    </lineage>
</organism>
<sequence>MIALNNSEYDKGENMKRLVNTAQLEGSPLSKESDQFRITMDKFMEDLKKAENVAIDTSVNELLEQVGIAPPKDASPEEIERVQNAVSTLSLELNIGEAEILSQEKKYVRSIYLTSAVTNELIAERQIEITWAETVETREEEDSSK</sequence>
<dbReference type="EMBL" id="KM051843">
    <property type="protein sequence ID" value="AII28033.1"/>
    <property type="molecule type" value="Genomic_DNA"/>
</dbReference>
<proteinExistence type="predicted"/>
<reference evidence="1 2" key="1">
    <citation type="submission" date="2014-06" db="EMBL/GenBank/DDBJ databases">
        <title>Bioinformatic genomic analysis of Bacillus phage Bobb.</title>
        <authorList>
            <person name="Lewis H.M.N."/>
            <person name="Temple L."/>
            <person name="Barth R.N."/>
            <person name="Bowles K.M."/>
            <person name="Churchin D.I."/>
            <person name="Scott-Croshaw C."/>
            <person name="Glasgow G.H."/>
            <person name="Gloe M.W."/>
            <person name="McGough T.M."/>
            <person name="Nutbrown S.A."/>
            <person name="Romulus S.R."/>
            <person name="Sanders K.A.M."/>
            <person name="Diachok C.R."/>
            <person name="Serigano J.P."/>
            <person name="Shin D."/>
            <person name="Suresh M.H."/>
            <person name="Conner A.R.N."/>
            <person name="Korba R.M."/>
            <person name="Livermore R.J."/>
            <person name="Rohlf M.B."/>
            <person name="Utterback S.D."/>
            <person name="Wilson V.E."/>
        </authorList>
    </citation>
    <scope>NUCLEOTIDE SEQUENCE [LARGE SCALE GENOMIC DNA]</scope>
</reference>
<protein>
    <submittedName>
        <fullName evidence="1">Uncharacterized protein</fullName>
    </submittedName>
</protein>
<dbReference type="RefSeq" id="YP_009056401.1">
    <property type="nucleotide sequence ID" value="NC_024792.1"/>
</dbReference>
<evidence type="ECO:0000313" key="2">
    <source>
        <dbReference type="Proteomes" id="UP000028664"/>
    </source>
</evidence>
<dbReference type="GeneID" id="20283419"/>
<dbReference type="Proteomes" id="UP000028664">
    <property type="component" value="Segment"/>
</dbReference>